<accession>A0A0V8EBX4</accession>
<evidence type="ECO:0000313" key="3">
    <source>
        <dbReference type="EMBL" id="KSU23167.1"/>
    </source>
</evidence>
<dbReference type="PATRIC" id="fig|1360.114.peg.265"/>
<dbReference type="InterPro" id="IPR010982">
    <property type="entry name" value="Lambda_DNA-bd_dom_sf"/>
</dbReference>
<dbReference type="RefSeq" id="WP_058211328.1">
    <property type="nucleotide sequence ID" value="NZ_LKLU01000007.1"/>
</dbReference>
<reference evidence="4" key="1">
    <citation type="submission" date="2015-10" db="EMBL/GenBank/DDBJ databases">
        <title>Draft Genome Sequences of 11 Lactococcus lactis subspecies cremoris strains.</title>
        <authorList>
            <person name="Wels M."/>
            <person name="Backus L."/>
            <person name="Boekhorst J."/>
            <person name="Dijkstra A."/>
            <person name="Beerthuizen M."/>
            <person name="Kelly W."/>
            <person name="Siezen R."/>
            <person name="Bachmann H."/>
            <person name="Van Hijum S."/>
        </authorList>
    </citation>
    <scope>NUCLEOTIDE SEQUENCE [LARGE SCALE GENOMIC DNA]</scope>
    <source>
        <strain evidence="4">M20</strain>
    </source>
</reference>
<dbReference type="PANTHER" id="PTHR46558:SF13">
    <property type="entry name" value="HTH-TYPE TRANSCRIPTIONAL REGULATOR IMMR"/>
    <property type="match status" value="1"/>
</dbReference>
<dbReference type="InterPro" id="IPR001387">
    <property type="entry name" value="Cro/C1-type_HTH"/>
</dbReference>
<feature type="domain" description="HTH cro/C1-type" evidence="2">
    <location>
        <begin position="8"/>
        <end position="62"/>
    </location>
</feature>
<proteinExistence type="predicted"/>
<dbReference type="Proteomes" id="UP000053719">
    <property type="component" value="Unassembled WGS sequence"/>
</dbReference>
<sequence>MSLTSDRILHLRKENNLSRAELARKVEVSKTTIQKWEEALTSPRRDKILILSQIFNVDEGYLLGTQDESIHRKIKPITLKETFLTDDDLQIFKKIDDIKEKYNTTDSIDLLSQVTALIEENTLLKDFAEKAIKQYNSDANYILQQMIDSFKNPK</sequence>
<evidence type="ECO:0000313" key="4">
    <source>
        <dbReference type="Proteomes" id="UP000053719"/>
    </source>
</evidence>
<keyword evidence="1" id="KW-0238">DNA-binding</keyword>
<name>A0A0V8EBX4_LACLL</name>
<dbReference type="Gene3D" id="1.10.260.40">
    <property type="entry name" value="lambda repressor-like DNA-binding domains"/>
    <property type="match status" value="1"/>
</dbReference>
<evidence type="ECO:0000256" key="1">
    <source>
        <dbReference type="ARBA" id="ARBA00023125"/>
    </source>
</evidence>
<gene>
    <name evidence="3" type="ORF">M20_0238</name>
</gene>
<evidence type="ECO:0000259" key="2">
    <source>
        <dbReference type="PROSITE" id="PS50943"/>
    </source>
</evidence>
<dbReference type="PROSITE" id="PS50943">
    <property type="entry name" value="HTH_CROC1"/>
    <property type="match status" value="1"/>
</dbReference>
<comment type="caution">
    <text evidence="3">The sequence shown here is derived from an EMBL/GenBank/DDBJ whole genome shotgun (WGS) entry which is preliminary data.</text>
</comment>
<dbReference type="SUPFAM" id="SSF47413">
    <property type="entry name" value="lambda repressor-like DNA-binding domains"/>
    <property type="match status" value="1"/>
</dbReference>
<dbReference type="SMART" id="SM00530">
    <property type="entry name" value="HTH_XRE"/>
    <property type="match status" value="1"/>
</dbReference>
<dbReference type="GO" id="GO:0003677">
    <property type="term" value="F:DNA binding"/>
    <property type="evidence" value="ECO:0007669"/>
    <property type="project" value="UniProtKB-KW"/>
</dbReference>
<dbReference type="AlphaFoldDB" id="A0A0V8EBX4"/>
<dbReference type="PANTHER" id="PTHR46558">
    <property type="entry name" value="TRACRIPTIONAL REGULATORY PROTEIN-RELATED-RELATED"/>
    <property type="match status" value="1"/>
</dbReference>
<organism evidence="3 4">
    <name type="scientific">Lactococcus lactis subsp. lactis</name>
    <name type="common">Streptococcus lactis</name>
    <dbReference type="NCBI Taxonomy" id="1360"/>
    <lineage>
        <taxon>Bacteria</taxon>
        <taxon>Bacillati</taxon>
        <taxon>Bacillota</taxon>
        <taxon>Bacilli</taxon>
        <taxon>Lactobacillales</taxon>
        <taxon>Streptococcaceae</taxon>
        <taxon>Lactococcus</taxon>
    </lineage>
</organism>
<dbReference type="EMBL" id="LKLU01000007">
    <property type="protein sequence ID" value="KSU23167.1"/>
    <property type="molecule type" value="Genomic_DNA"/>
</dbReference>
<protein>
    <recommendedName>
        <fullName evidence="2">HTH cro/C1-type domain-containing protein</fullName>
    </recommendedName>
</protein>
<dbReference type="CDD" id="cd00093">
    <property type="entry name" value="HTH_XRE"/>
    <property type="match status" value="1"/>
</dbReference>
<dbReference type="Pfam" id="PF01381">
    <property type="entry name" value="HTH_3"/>
    <property type="match status" value="1"/>
</dbReference>